<sequence>MKSDDLAQQALTQLGFSVQKLPESAECGKKMPDFLVRRGVASALVEAKLKVDDSEKASMRERALDSGEVYVSEHVLGRDETLSGIVRNGANQLKADAGVDAEFKVLFVLMDCINAYVVSEQLVDTLYGRTSVFEYGKPPQLKHCYFYRNSDFYRRQETDAAIVGLVQPYDVIKILRICLNPFSPRYLKLKTSEFLVPFNKAVLDPIEEEEAGRAYIPDAKVERKEQEFTQAFPLYDPVLHHLAEKYKTAPLVRADFNASEFAIRSR</sequence>
<gene>
    <name evidence="1" type="ORF">KAK06_14775</name>
</gene>
<comment type="caution">
    <text evidence="1">The sequence shown here is derived from an EMBL/GenBank/DDBJ whole genome shotgun (WGS) entry which is preliminary data.</text>
</comment>
<dbReference type="Proteomes" id="UP000678374">
    <property type="component" value="Unassembled WGS sequence"/>
</dbReference>
<dbReference type="EMBL" id="JAGQDE010000013">
    <property type="protein sequence ID" value="MBQ0960216.1"/>
    <property type="molecule type" value="Genomic_DNA"/>
</dbReference>
<protein>
    <recommendedName>
        <fullName evidence="3">Restriction endonuclease</fullName>
    </recommendedName>
</protein>
<organism evidence="1 2">
    <name type="scientific">Ideonella aquatica</name>
    <dbReference type="NCBI Taxonomy" id="2824119"/>
    <lineage>
        <taxon>Bacteria</taxon>
        <taxon>Pseudomonadati</taxon>
        <taxon>Pseudomonadota</taxon>
        <taxon>Betaproteobacteria</taxon>
        <taxon>Burkholderiales</taxon>
        <taxon>Sphaerotilaceae</taxon>
        <taxon>Ideonella</taxon>
    </lineage>
</organism>
<proteinExistence type="predicted"/>
<evidence type="ECO:0000313" key="1">
    <source>
        <dbReference type="EMBL" id="MBQ0960216.1"/>
    </source>
</evidence>
<dbReference type="AlphaFoldDB" id="A0A940YLL3"/>
<dbReference type="RefSeq" id="WP_210802896.1">
    <property type="nucleotide sequence ID" value="NZ_JAGQDE010000013.1"/>
</dbReference>
<reference evidence="1" key="1">
    <citation type="submission" date="2021-04" db="EMBL/GenBank/DDBJ databases">
        <title>The genome sequence of Ideonella sp. 4Y11.</title>
        <authorList>
            <person name="Liu Y."/>
        </authorList>
    </citation>
    <scope>NUCLEOTIDE SEQUENCE</scope>
    <source>
        <strain evidence="1">4Y11</strain>
    </source>
</reference>
<accession>A0A940YLL3</accession>
<evidence type="ECO:0000313" key="2">
    <source>
        <dbReference type="Proteomes" id="UP000678374"/>
    </source>
</evidence>
<keyword evidence="2" id="KW-1185">Reference proteome</keyword>
<name>A0A940YLL3_9BURK</name>
<evidence type="ECO:0008006" key="3">
    <source>
        <dbReference type="Google" id="ProtNLM"/>
    </source>
</evidence>